<dbReference type="EMBL" id="AK129643">
    <property type="protein sequence ID" value="BAC85204.1"/>
    <property type="molecule type" value="mRNA"/>
</dbReference>
<dbReference type="AlphaFoldDB" id="Q6ZPB3"/>
<reference evidence="2" key="1">
    <citation type="submission" date="2003-07" db="EMBL/GenBank/DDBJ databases">
        <title>NEDO human cDNA sequencing project.</title>
        <authorList>
            <person name="Suzuki O."/>
            <person name="Sasaki N."/>
            <person name="Aotsuka S."/>
            <person name="Shoji T."/>
            <person name="Ichihara T."/>
            <person name="Shiohata N."/>
            <person name="Matsumoto K."/>
            <person name="Hirano M."/>
            <person name="Sano S."/>
            <person name="Nomura R."/>
            <person name="Yoshikawa Y."/>
            <person name="Matsumura Y."/>
            <person name="Moriya S."/>
            <person name="Chiba E."/>
            <person name="Momiyama H."/>
            <person name="Onogawa S."/>
            <person name="Kaeriyama S."/>
            <person name="Satoh N."/>
            <person name="Matsunawa H."/>
            <person name="Takahashi E."/>
            <person name="Kataoka R."/>
            <person name="Kuga N."/>
            <person name="Kuroda A."/>
            <person name="Satoh I."/>
            <person name="Kamata K."/>
            <person name="Takami S."/>
            <person name="Terashima Y."/>
            <person name="Watanabe M."/>
            <person name="Suzuki Y."/>
            <person name="Hata H."/>
            <person name="Nakagawa K."/>
            <person name="Mizuno S."/>
            <person name="Morinaga M."/>
            <person name="Kawamura M."/>
            <person name="Sugiyama T."/>
            <person name="Irie R."/>
            <person name="Otsuki T."/>
            <person name="Sato H."/>
            <person name="Nishikawa T."/>
            <person name="Sugiyama A."/>
            <person name="Kawakami B."/>
            <person name="Nagai K."/>
            <person name="Isogai T."/>
            <person name="Sugano S."/>
        </authorList>
    </citation>
    <scope>NUCLEOTIDE SEQUENCE</scope>
    <source>
        <tissue evidence="2">Thymus</tissue>
    </source>
</reference>
<feature type="transmembrane region" description="Helical" evidence="1">
    <location>
        <begin position="12"/>
        <end position="33"/>
    </location>
</feature>
<keyword evidence="1" id="KW-0812">Transmembrane</keyword>
<proteinExistence type="evidence at transcript level"/>
<sequence length="151" mass="16170">MPGIAGRAVAGWKLGLCWWAGLLCGPILVYVCIVEGTQQRLARASELASGCLVTRPPVVFFPAGLCPALPRTEAIHSSLLGLLGSEWPLARPTLATPAWLQPRWAMRGWIKLLGLPVGTAPAPSHVCSVPQFLPLSGEQECSHLLLGWAWC</sequence>
<keyword evidence="1" id="KW-1133">Transmembrane helix</keyword>
<accession>Q6ZPB3</accession>
<keyword evidence="1" id="KW-0472">Membrane</keyword>
<name>Q6ZPB3_HUMAN</name>
<evidence type="ECO:0000256" key="1">
    <source>
        <dbReference type="SAM" id="Phobius"/>
    </source>
</evidence>
<evidence type="ECO:0000313" key="2">
    <source>
        <dbReference type="EMBL" id="BAC85204.1"/>
    </source>
</evidence>
<protein>
    <submittedName>
        <fullName evidence="2">cDNA FLJ26132 fis, clone TMS03580</fullName>
    </submittedName>
</protein>
<organism evidence="2">
    <name type="scientific">Homo sapiens</name>
    <name type="common">Human</name>
    <dbReference type="NCBI Taxonomy" id="9606"/>
    <lineage>
        <taxon>Eukaryota</taxon>
        <taxon>Metazoa</taxon>
        <taxon>Chordata</taxon>
        <taxon>Craniata</taxon>
        <taxon>Vertebrata</taxon>
        <taxon>Euteleostomi</taxon>
        <taxon>Mammalia</taxon>
        <taxon>Eutheria</taxon>
        <taxon>Euarchontoglires</taxon>
        <taxon>Primates</taxon>
        <taxon>Haplorrhini</taxon>
        <taxon>Catarrhini</taxon>
        <taxon>Hominidae</taxon>
        <taxon>Homo</taxon>
    </lineage>
</organism>